<dbReference type="EC" id="1.6.5.11" evidence="2"/>
<dbReference type="Proteomes" id="UP000251995">
    <property type="component" value="Chromosome"/>
</dbReference>
<gene>
    <name evidence="2" type="primary">nuoB_2</name>
    <name evidence="2" type="ORF">JS278_00904</name>
</gene>
<dbReference type="InterPro" id="IPR006137">
    <property type="entry name" value="NADH_UbQ_OxRdtase-like_20kDa"/>
</dbReference>
<evidence type="ECO:0000313" key="2">
    <source>
        <dbReference type="EMBL" id="AXE38091.1"/>
    </source>
</evidence>
<dbReference type="SUPFAM" id="SSF56770">
    <property type="entry name" value="HydA/Nqo6-like"/>
    <property type="match status" value="1"/>
</dbReference>
<dbReference type="Pfam" id="PF01058">
    <property type="entry name" value="Oxidored_q6"/>
    <property type="match status" value="1"/>
</dbReference>
<dbReference type="Gene3D" id="3.40.50.12280">
    <property type="match status" value="1"/>
</dbReference>
<organism evidence="2 3">
    <name type="scientific">Acidipropionibacterium virtanenii</name>
    <dbReference type="NCBI Taxonomy" id="2057246"/>
    <lineage>
        <taxon>Bacteria</taxon>
        <taxon>Bacillati</taxon>
        <taxon>Actinomycetota</taxon>
        <taxon>Actinomycetes</taxon>
        <taxon>Propionibacteriales</taxon>
        <taxon>Propionibacteriaceae</taxon>
        <taxon>Acidipropionibacterium</taxon>
    </lineage>
</organism>
<dbReference type="KEGG" id="acij:JS278_00904"/>
<evidence type="ECO:0000313" key="3">
    <source>
        <dbReference type="Proteomes" id="UP000251995"/>
    </source>
</evidence>
<evidence type="ECO:0000259" key="1">
    <source>
        <dbReference type="Pfam" id="PF01058"/>
    </source>
</evidence>
<sequence>MHYLDWFADSTMVVTDLALACCGVESGLAVPLKAKSVVEPPAGARRVVVVSGTISSALAPAVVDAIGRIAEDCARCAAQRPVVLAFGACACGGGPYWDSLPVLNGMDALPTTGAAPIPVDRWIPGCPPPARELARVIDEIHRQTVAGAA</sequence>
<keyword evidence="3" id="KW-1185">Reference proteome</keyword>
<reference evidence="2 3" key="1">
    <citation type="submission" date="2017-12" db="EMBL/GenBank/DDBJ databases">
        <title>The whole genome sequence of the Acidipropionibacterium virtanenii sp. nov. type strain JS278.</title>
        <authorList>
            <person name="Laine P."/>
            <person name="Deptula P."/>
            <person name="Varmanen P."/>
            <person name="Auvinen P."/>
        </authorList>
    </citation>
    <scope>NUCLEOTIDE SEQUENCE [LARGE SCALE GENOMIC DNA]</scope>
    <source>
        <strain evidence="2 3">JS278</strain>
    </source>
</reference>
<dbReference type="EMBL" id="CP025198">
    <property type="protein sequence ID" value="AXE38091.1"/>
    <property type="molecule type" value="Genomic_DNA"/>
</dbReference>
<name>A0A344US43_9ACTN</name>
<keyword evidence="2" id="KW-0560">Oxidoreductase</keyword>
<protein>
    <submittedName>
        <fullName evidence="2">NADH-quinone oxidoreductase subunit B</fullName>
        <ecNumber evidence="2">1.6.5.11</ecNumber>
    </submittedName>
</protein>
<dbReference type="OrthoDB" id="9786737at2"/>
<feature type="domain" description="NADH:ubiquinone oxidoreductase-like 20kDa subunit" evidence="1">
    <location>
        <begin position="44"/>
        <end position="138"/>
    </location>
</feature>
<dbReference type="GO" id="GO:0051536">
    <property type="term" value="F:iron-sulfur cluster binding"/>
    <property type="evidence" value="ECO:0007669"/>
    <property type="project" value="InterPro"/>
</dbReference>
<dbReference type="RefSeq" id="WP_114044159.1">
    <property type="nucleotide sequence ID" value="NZ_CP025198.1"/>
</dbReference>
<accession>A0A344US43</accession>
<dbReference type="GO" id="GO:0016491">
    <property type="term" value="F:oxidoreductase activity"/>
    <property type="evidence" value="ECO:0007669"/>
    <property type="project" value="UniProtKB-KW"/>
</dbReference>
<dbReference type="AlphaFoldDB" id="A0A344US43"/>
<proteinExistence type="predicted"/>